<dbReference type="Proteomes" id="UP000023152">
    <property type="component" value="Unassembled WGS sequence"/>
</dbReference>
<dbReference type="EMBL" id="ASPP01001547">
    <property type="protein sequence ID" value="ETO35505.1"/>
    <property type="molecule type" value="Genomic_DNA"/>
</dbReference>
<dbReference type="AlphaFoldDB" id="X6PAE8"/>
<name>X6PAE8_RETFI</name>
<comment type="caution">
    <text evidence="1">The sequence shown here is derived from an EMBL/GenBank/DDBJ whole genome shotgun (WGS) entry which is preliminary data.</text>
</comment>
<evidence type="ECO:0000313" key="1">
    <source>
        <dbReference type="EMBL" id="ETO35505.1"/>
    </source>
</evidence>
<organism evidence="1 2">
    <name type="scientific">Reticulomyxa filosa</name>
    <dbReference type="NCBI Taxonomy" id="46433"/>
    <lineage>
        <taxon>Eukaryota</taxon>
        <taxon>Sar</taxon>
        <taxon>Rhizaria</taxon>
        <taxon>Retaria</taxon>
        <taxon>Foraminifera</taxon>
        <taxon>Monothalamids</taxon>
        <taxon>Reticulomyxidae</taxon>
        <taxon>Reticulomyxa</taxon>
    </lineage>
</organism>
<accession>X6PAE8</accession>
<gene>
    <name evidence="1" type="ORF">RFI_01558</name>
</gene>
<evidence type="ECO:0000313" key="2">
    <source>
        <dbReference type="Proteomes" id="UP000023152"/>
    </source>
</evidence>
<keyword evidence="2" id="KW-1185">Reference proteome</keyword>
<proteinExistence type="predicted"/>
<sequence>MRKRNCSEIVLELGFGNRDIECKTKEESLTNDNDKTNVELVRICVKDECVQKRILCHPSPCQLNGCEMEIRASKQIPSGFAKNMVCISKQRNVNDLHKNMLADLLKWCTNLCSNLCVERLTYEYTKQTISKIKCGIKDGGLNTFFLFKKWERERDRKKIHSNAKKKGAINGMKTLSLKWINHRF</sequence>
<reference evidence="1 2" key="1">
    <citation type="journal article" date="2013" name="Curr. Biol.">
        <title>The Genome of the Foraminiferan Reticulomyxa filosa.</title>
        <authorList>
            <person name="Glockner G."/>
            <person name="Hulsmann N."/>
            <person name="Schleicher M."/>
            <person name="Noegel A.A."/>
            <person name="Eichinger L."/>
            <person name="Gallinger C."/>
            <person name="Pawlowski J."/>
            <person name="Sierra R."/>
            <person name="Euteneuer U."/>
            <person name="Pillet L."/>
            <person name="Moustafa A."/>
            <person name="Platzer M."/>
            <person name="Groth M."/>
            <person name="Szafranski K."/>
            <person name="Schliwa M."/>
        </authorList>
    </citation>
    <scope>NUCLEOTIDE SEQUENCE [LARGE SCALE GENOMIC DNA]</scope>
</reference>
<protein>
    <submittedName>
        <fullName evidence="1">Uncharacterized protein</fullName>
    </submittedName>
</protein>